<organism evidence="5 6">
    <name type="scientific">Exophiala bonariae</name>
    <dbReference type="NCBI Taxonomy" id="1690606"/>
    <lineage>
        <taxon>Eukaryota</taxon>
        <taxon>Fungi</taxon>
        <taxon>Dikarya</taxon>
        <taxon>Ascomycota</taxon>
        <taxon>Pezizomycotina</taxon>
        <taxon>Eurotiomycetes</taxon>
        <taxon>Chaetothyriomycetidae</taxon>
        <taxon>Chaetothyriales</taxon>
        <taxon>Herpotrichiellaceae</taxon>
        <taxon>Exophiala</taxon>
    </lineage>
</organism>
<dbReference type="RefSeq" id="XP_064708581.1">
    <property type="nucleotide sequence ID" value="XM_064854992.1"/>
</dbReference>
<gene>
    <name evidence="5" type="ORF">LTR84_011463</name>
</gene>
<dbReference type="GO" id="GO:0016787">
    <property type="term" value="F:hydrolase activity"/>
    <property type="evidence" value="ECO:0007669"/>
    <property type="project" value="UniProtKB-KW"/>
</dbReference>
<evidence type="ECO:0000256" key="1">
    <source>
        <dbReference type="ARBA" id="ARBA00006625"/>
    </source>
</evidence>
<evidence type="ECO:0000259" key="4">
    <source>
        <dbReference type="Pfam" id="PF02275"/>
    </source>
</evidence>
<accession>A0AAV9NG88</accession>
<dbReference type="InterPro" id="IPR052193">
    <property type="entry name" value="Peptidase_C59"/>
</dbReference>
<proteinExistence type="inferred from homology"/>
<evidence type="ECO:0000256" key="2">
    <source>
        <dbReference type="ARBA" id="ARBA00022801"/>
    </source>
</evidence>
<comment type="caution">
    <text evidence="5">The sequence shown here is derived from an EMBL/GenBank/DDBJ whole genome shotgun (WGS) entry which is preliminary data.</text>
</comment>
<dbReference type="InterPro" id="IPR029132">
    <property type="entry name" value="CBAH/NAAA_C"/>
</dbReference>
<dbReference type="SUPFAM" id="SSF56235">
    <property type="entry name" value="N-terminal nucleophile aminohydrolases (Ntn hydrolases)"/>
    <property type="match status" value="1"/>
</dbReference>
<dbReference type="PANTHER" id="PTHR35527:SF2">
    <property type="entry name" value="HYDROLASE"/>
    <property type="match status" value="1"/>
</dbReference>
<feature type="domain" description="Choloylglycine hydrolase/NAAA C-terminal" evidence="4">
    <location>
        <begin position="22"/>
        <end position="312"/>
    </location>
</feature>
<evidence type="ECO:0000313" key="5">
    <source>
        <dbReference type="EMBL" id="KAK5057463.1"/>
    </source>
</evidence>
<keyword evidence="6" id="KW-1185">Reference proteome</keyword>
<dbReference type="Gene3D" id="3.60.60.10">
    <property type="entry name" value="Penicillin V Acylase, Chain A"/>
    <property type="match status" value="1"/>
</dbReference>
<sequence>MAKLYPCILFHVSLLSTLTNACTRVSYTSGPEDGHRVIIGRTLDWNLPPLSSLYAFPAGLQRNGSAGENSLKWTSKYGSVIATMNDVLTFDGMNTEGLHGGLLYLTGTDFGDHNTSRPGLSISFWVQYFLDNYASVADVRADLFTPSGEDRFQVRTREIIPGMASVVHLVLGDATGDNLIMEYLQGKLHFYQSPDYRVVTNEPTYDQQLAIQQYWQNKTDFTLPGTAGPVDRFARMADNLRRAPVATTMVEAVRVVQCLLRSISVTLRPQTANVANAATLWRALADTKDKRYFYESVTDGVSLWVNVSTVELGKNGTTKRLSLAPGDSGLYGRYGDATNDFTKAEPYTPILANSETGDGFGGVGQVSIPGLTNTTAGS</sequence>
<evidence type="ECO:0000313" key="6">
    <source>
        <dbReference type="Proteomes" id="UP001358417"/>
    </source>
</evidence>
<dbReference type="Pfam" id="PF02275">
    <property type="entry name" value="CBAH"/>
    <property type="match status" value="1"/>
</dbReference>
<dbReference type="GeneID" id="89979613"/>
<dbReference type="EMBL" id="JAVRRD010000006">
    <property type="protein sequence ID" value="KAK5057463.1"/>
    <property type="molecule type" value="Genomic_DNA"/>
</dbReference>
<evidence type="ECO:0000256" key="3">
    <source>
        <dbReference type="SAM" id="SignalP"/>
    </source>
</evidence>
<dbReference type="InterPro" id="IPR029055">
    <property type="entry name" value="Ntn_hydrolases_N"/>
</dbReference>
<feature type="chain" id="PRO_5043317323" description="Choloylglycine hydrolase/NAAA C-terminal domain-containing protein" evidence="3">
    <location>
        <begin position="22"/>
        <end position="378"/>
    </location>
</feature>
<dbReference type="Proteomes" id="UP001358417">
    <property type="component" value="Unassembled WGS sequence"/>
</dbReference>
<reference evidence="5 6" key="1">
    <citation type="submission" date="2023-08" db="EMBL/GenBank/DDBJ databases">
        <title>Black Yeasts Isolated from many extreme environments.</title>
        <authorList>
            <person name="Coleine C."/>
            <person name="Stajich J.E."/>
            <person name="Selbmann L."/>
        </authorList>
    </citation>
    <scope>NUCLEOTIDE SEQUENCE [LARGE SCALE GENOMIC DNA]</scope>
    <source>
        <strain evidence="5 6">CCFEE 5792</strain>
    </source>
</reference>
<keyword evidence="2" id="KW-0378">Hydrolase</keyword>
<name>A0AAV9NG88_9EURO</name>
<comment type="similarity">
    <text evidence="1">Belongs to the peptidase C59 family.</text>
</comment>
<dbReference type="PANTHER" id="PTHR35527">
    <property type="entry name" value="CHOLOYLGLYCINE HYDROLASE"/>
    <property type="match status" value="1"/>
</dbReference>
<keyword evidence="3" id="KW-0732">Signal</keyword>
<protein>
    <recommendedName>
        <fullName evidence="4">Choloylglycine hydrolase/NAAA C-terminal domain-containing protein</fullName>
    </recommendedName>
</protein>
<dbReference type="AlphaFoldDB" id="A0AAV9NG88"/>
<feature type="signal peptide" evidence="3">
    <location>
        <begin position="1"/>
        <end position="21"/>
    </location>
</feature>